<proteinExistence type="predicted"/>
<dbReference type="InterPro" id="IPR014710">
    <property type="entry name" value="RmlC-like_jellyroll"/>
</dbReference>
<dbReference type="EMBL" id="LGRX02017131">
    <property type="protein sequence ID" value="KAK3261126.1"/>
    <property type="molecule type" value="Genomic_DNA"/>
</dbReference>
<name>A0AAE0FLD4_9CHLO</name>
<evidence type="ECO:0000313" key="1">
    <source>
        <dbReference type="EMBL" id="KAK3261126.1"/>
    </source>
</evidence>
<gene>
    <name evidence="1" type="ORF">CYMTET_29954</name>
</gene>
<organism evidence="1 2">
    <name type="scientific">Cymbomonas tetramitiformis</name>
    <dbReference type="NCBI Taxonomy" id="36881"/>
    <lineage>
        <taxon>Eukaryota</taxon>
        <taxon>Viridiplantae</taxon>
        <taxon>Chlorophyta</taxon>
        <taxon>Pyramimonadophyceae</taxon>
        <taxon>Pyramimonadales</taxon>
        <taxon>Pyramimonadaceae</taxon>
        <taxon>Cymbomonas</taxon>
    </lineage>
</organism>
<dbReference type="InterPro" id="IPR018490">
    <property type="entry name" value="cNMP-bd_dom_sf"/>
</dbReference>
<dbReference type="Gene3D" id="2.60.120.10">
    <property type="entry name" value="Jelly Rolls"/>
    <property type="match status" value="1"/>
</dbReference>
<dbReference type="Proteomes" id="UP001190700">
    <property type="component" value="Unassembled WGS sequence"/>
</dbReference>
<dbReference type="SUPFAM" id="SSF51206">
    <property type="entry name" value="cAMP-binding domain-like"/>
    <property type="match status" value="1"/>
</dbReference>
<keyword evidence="2" id="KW-1185">Reference proteome</keyword>
<evidence type="ECO:0000313" key="2">
    <source>
        <dbReference type="Proteomes" id="UP001190700"/>
    </source>
</evidence>
<dbReference type="AlphaFoldDB" id="A0AAE0FLD4"/>
<sequence>MEGTPTQAPRPNVLNITADSAPEELGHQGYGHEPSIVHAVLAHRRKSASIGARKWNFAVNTTLLGGTTAHDVIQRQPESDESAVEDKCSKLLSVMERLPNRISARSDMDVEQLANLLRDAFPVLAEYPSRMCLFMARHIRLQTLSSQPRSTSSRAREPLPTSLDAACCERKLGLVSSVAPDELPEDQLDTRILRDPTCEARGSGGNLGAPGLQMSPGRSSVCEEFAGGDAFWLLLHGTCTSTVEEEGNRTEKEGQKAKGRTRLHLGGDADVAQAKGRARLLVAGDEGVAQAKGRARLHLGCDADVAQAKGRARLHLGYDADMAPAQEAGNVACKAACGVRAWGHAAAWGQAKPHMGYDDDVARTLGGAMIGYKCVTRGRPYSCTVKATELCMLARVTRKDLIHAARKEGATCALQDYLELSQHLPEDVATVLYSAFDHRSLNEGSSILVLLPPPETRPEFGLEPFLLPLASP</sequence>
<protein>
    <submittedName>
        <fullName evidence="1">Uncharacterized protein</fullName>
    </submittedName>
</protein>
<comment type="caution">
    <text evidence="1">The sequence shown here is derived from an EMBL/GenBank/DDBJ whole genome shotgun (WGS) entry which is preliminary data.</text>
</comment>
<accession>A0AAE0FLD4</accession>
<reference evidence="1 2" key="1">
    <citation type="journal article" date="2015" name="Genome Biol. Evol.">
        <title>Comparative Genomics of a Bacterivorous Green Alga Reveals Evolutionary Causalities and Consequences of Phago-Mixotrophic Mode of Nutrition.</title>
        <authorList>
            <person name="Burns J.A."/>
            <person name="Paasch A."/>
            <person name="Narechania A."/>
            <person name="Kim E."/>
        </authorList>
    </citation>
    <scope>NUCLEOTIDE SEQUENCE [LARGE SCALE GENOMIC DNA]</scope>
    <source>
        <strain evidence="1 2">PLY_AMNH</strain>
    </source>
</reference>